<accession>A0A6C0EB98</accession>
<reference evidence="9" key="1">
    <citation type="journal article" date="2020" name="Nature">
        <title>Giant virus diversity and host interactions through global metagenomics.</title>
        <authorList>
            <person name="Schulz F."/>
            <person name="Roux S."/>
            <person name="Paez-Espino D."/>
            <person name="Jungbluth S."/>
            <person name="Walsh D.A."/>
            <person name="Denef V.J."/>
            <person name="McMahon K.D."/>
            <person name="Konstantinidis K.T."/>
            <person name="Eloe-Fadrosh E.A."/>
            <person name="Kyrpides N.C."/>
            <person name="Woyke T."/>
        </authorList>
    </citation>
    <scope>NUCLEOTIDE SEQUENCE</scope>
    <source>
        <strain evidence="9">GVMAG-M-3300023179-27</strain>
    </source>
</reference>
<keyword evidence="3" id="KW-0813">Transport</keyword>
<dbReference type="GO" id="GO:0031966">
    <property type="term" value="C:mitochondrial membrane"/>
    <property type="evidence" value="ECO:0007669"/>
    <property type="project" value="UniProtKB-SubCell"/>
</dbReference>
<evidence type="ECO:0000256" key="3">
    <source>
        <dbReference type="ARBA" id="ARBA00022448"/>
    </source>
</evidence>
<evidence type="ECO:0000256" key="1">
    <source>
        <dbReference type="ARBA" id="ARBA00004225"/>
    </source>
</evidence>
<dbReference type="PANTHER" id="PTHR45624">
    <property type="entry name" value="MITOCHONDRIAL BASIC AMINO ACIDS TRANSPORTER-RELATED"/>
    <property type="match status" value="1"/>
</dbReference>
<proteinExistence type="inferred from homology"/>
<dbReference type="InterPro" id="IPR023395">
    <property type="entry name" value="MCP_dom_sf"/>
</dbReference>
<comment type="similarity">
    <text evidence="2">Belongs to the mitochondrial carrier (TC 2.A.29) family.</text>
</comment>
<dbReference type="PROSITE" id="PS50920">
    <property type="entry name" value="SOLCAR"/>
    <property type="match status" value="2"/>
</dbReference>
<evidence type="ECO:0000256" key="4">
    <source>
        <dbReference type="ARBA" id="ARBA00022692"/>
    </source>
</evidence>
<protein>
    <recommendedName>
        <fullName evidence="10">Mitochondrial carrier protein</fullName>
    </recommendedName>
</protein>
<evidence type="ECO:0000256" key="5">
    <source>
        <dbReference type="ARBA" id="ARBA00022737"/>
    </source>
</evidence>
<comment type="subcellular location">
    <subcellularLocation>
        <location evidence="1">Mitochondrion membrane</location>
        <topology evidence="1">Multi-pass membrane protein</topology>
    </subcellularLocation>
</comment>
<keyword evidence="6" id="KW-1133">Transmembrane helix</keyword>
<organism evidence="9">
    <name type="scientific">viral metagenome</name>
    <dbReference type="NCBI Taxonomy" id="1070528"/>
    <lineage>
        <taxon>unclassified sequences</taxon>
        <taxon>metagenomes</taxon>
        <taxon>organismal metagenomes</taxon>
    </lineage>
</organism>
<dbReference type="Pfam" id="PF00153">
    <property type="entry name" value="Mito_carr"/>
    <property type="match status" value="2"/>
</dbReference>
<evidence type="ECO:0008006" key="10">
    <source>
        <dbReference type="Google" id="ProtNLM"/>
    </source>
</evidence>
<dbReference type="GO" id="GO:0022857">
    <property type="term" value="F:transmembrane transporter activity"/>
    <property type="evidence" value="ECO:0007669"/>
    <property type="project" value="TreeGrafter"/>
</dbReference>
<sequence>MDFICGCVGGFVGTMISHPIDTIKTRIQTTFTLSQALKLRQFYSGITSPLIGIPLEKSIVFGVCDIAKSYNLNSFCSGVLAGFTSVLIVTPVEYFKINSQNMHSIKLTSIKLKNVYRGIIPTICRESLGYGIYFTTYDTLTQNYNSEKSLWKCFIFGGITGITSWAVIFPTDAVKTVMQDTNSGSKNTGDIIRSIYKQKGVMGFYKGFNFAIMRAIPLHAGVFAGYELSKQMFYLH</sequence>
<keyword evidence="8" id="KW-0472">Membrane</keyword>
<dbReference type="AlphaFoldDB" id="A0A6C0EB98"/>
<dbReference type="EMBL" id="MN739777">
    <property type="protein sequence ID" value="QHT26012.1"/>
    <property type="molecule type" value="Genomic_DNA"/>
</dbReference>
<keyword evidence="4" id="KW-0812">Transmembrane</keyword>
<dbReference type="InterPro" id="IPR018108">
    <property type="entry name" value="MCP_transmembrane"/>
</dbReference>
<dbReference type="Gene3D" id="1.50.40.10">
    <property type="entry name" value="Mitochondrial carrier domain"/>
    <property type="match status" value="1"/>
</dbReference>
<evidence type="ECO:0000256" key="2">
    <source>
        <dbReference type="ARBA" id="ARBA00006375"/>
    </source>
</evidence>
<evidence type="ECO:0000256" key="6">
    <source>
        <dbReference type="ARBA" id="ARBA00022989"/>
    </source>
</evidence>
<keyword evidence="7" id="KW-0496">Mitochondrion</keyword>
<keyword evidence="5" id="KW-0677">Repeat</keyword>
<dbReference type="SUPFAM" id="SSF103506">
    <property type="entry name" value="Mitochondrial carrier"/>
    <property type="match status" value="1"/>
</dbReference>
<dbReference type="InterPro" id="IPR050567">
    <property type="entry name" value="Mitochondrial_Carrier"/>
</dbReference>
<evidence type="ECO:0000313" key="9">
    <source>
        <dbReference type="EMBL" id="QHT26012.1"/>
    </source>
</evidence>
<name>A0A6C0EB98_9ZZZZ</name>
<evidence type="ECO:0000256" key="8">
    <source>
        <dbReference type="ARBA" id="ARBA00023136"/>
    </source>
</evidence>
<evidence type="ECO:0000256" key="7">
    <source>
        <dbReference type="ARBA" id="ARBA00023128"/>
    </source>
</evidence>
<dbReference type="PANTHER" id="PTHR45624:SF9">
    <property type="entry name" value="CARRIER PROTEIN, PUTATIVE (AFU_ORTHOLOGUE AFUA_4G06390)-RELATED"/>
    <property type="match status" value="1"/>
</dbReference>